<evidence type="ECO:0000256" key="6">
    <source>
        <dbReference type="ARBA" id="ARBA00023136"/>
    </source>
</evidence>
<dbReference type="SUPFAM" id="SSF53448">
    <property type="entry name" value="Nucleotide-diphospho-sugar transferases"/>
    <property type="match status" value="1"/>
</dbReference>
<dbReference type="PANTHER" id="PTHR12042">
    <property type="entry name" value="LACTOSYLCERAMIDE 4-ALPHA-GALACTOSYLTRANSFERASE ALPHA- 1,4-GALACTOSYLTRANSFERASE"/>
    <property type="match status" value="1"/>
</dbReference>
<keyword evidence="3" id="KW-0328">Glycosyltransferase</keyword>
<dbReference type="Ensembl" id="ENSXETT00000018205">
    <property type="protein sequence ID" value="ENSXETP00000018205"/>
    <property type="gene ID" value="ENSXETG00000008302"/>
</dbReference>
<accession>F7D6U9</accession>
<evidence type="ECO:0000256" key="3">
    <source>
        <dbReference type="ARBA" id="ARBA00022676"/>
    </source>
</evidence>
<organism evidence="9">
    <name type="scientific">Xenopus tropicalis</name>
    <name type="common">Western clawed frog</name>
    <name type="synonym">Silurana tropicalis</name>
    <dbReference type="NCBI Taxonomy" id="8364"/>
    <lineage>
        <taxon>Eukaryota</taxon>
        <taxon>Metazoa</taxon>
        <taxon>Chordata</taxon>
        <taxon>Craniata</taxon>
        <taxon>Vertebrata</taxon>
        <taxon>Euteleostomi</taxon>
        <taxon>Amphibia</taxon>
        <taxon>Batrachia</taxon>
        <taxon>Anura</taxon>
        <taxon>Pipoidea</taxon>
        <taxon>Pipidae</taxon>
        <taxon>Xenopodinae</taxon>
        <taxon>Xenopus</taxon>
        <taxon>Silurana</taxon>
    </lineage>
</organism>
<dbReference type="PhylomeDB" id="F7D6U9"/>
<dbReference type="eggNOG" id="KOG1928">
    <property type="taxonomic scope" value="Eukaryota"/>
</dbReference>
<dbReference type="Gene3D" id="3.90.550.20">
    <property type="match status" value="1"/>
</dbReference>
<dbReference type="GeneTree" id="ENSGT00510000047981"/>
<keyword evidence="7" id="KW-1133">Transmembrane helix</keyword>
<name>F7D6U9_XENTR</name>
<dbReference type="InterPro" id="IPR007652">
    <property type="entry name" value="A1-4-GlycosylTfrase_dom"/>
</dbReference>
<keyword evidence="4" id="KW-0808">Transferase</keyword>
<dbReference type="Pfam" id="PF04488">
    <property type="entry name" value="Gly_transf_sug"/>
    <property type="match status" value="1"/>
</dbReference>
<dbReference type="InParanoid" id="F7D6U9"/>
<evidence type="ECO:0000259" key="8">
    <source>
        <dbReference type="Pfam" id="PF04572"/>
    </source>
</evidence>
<keyword evidence="5" id="KW-0333">Golgi apparatus</keyword>
<evidence type="ECO:0000256" key="2">
    <source>
        <dbReference type="ARBA" id="ARBA00009003"/>
    </source>
</evidence>
<evidence type="ECO:0000256" key="4">
    <source>
        <dbReference type="ARBA" id="ARBA00022679"/>
    </source>
</evidence>
<sequence>MENQDCRTSTSWIAIYATMVPKAKIIAFLLCVLAVGLLYRITIKENTFNLKALFFPSRYYPDDLLSAGNGIMFVETTDRMEPPHLVLCSIESAARAYPDRPVVYFMKGLAEINSDIVRMSYPTLLSYDNIYFFPLRMNVLLNNTPLMPWYEKVNPKTERYWNHVSSDACRLALIYKYGGIYMDTDIITFRPIPEKNFLAAETSQMTGSAVLAFAPKHTIVWQFMEDFVNGYDGTVWGQQGPLLYNRILNRLYCKVPPFKGQEDIMCGTILFLNMERFFPVPGMQWETFFQVCEKLPTFNNSYALHLFNYANSNQRKVMVPGSNTMVEHLYKKYCPITYHAVLKGKPTYLKYMPIDKEK</sequence>
<dbReference type="Pfam" id="PF04572">
    <property type="entry name" value="Gb3_synth"/>
    <property type="match status" value="1"/>
</dbReference>
<comment type="similarity">
    <text evidence="2">Belongs to the glycosyltransferase 32 family.</text>
</comment>
<dbReference type="InterPro" id="IPR051981">
    <property type="entry name" value="Glycosyltransf_32"/>
</dbReference>
<reference evidence="9" key="2">
    <citation type="submission" date="2011-07" db="UniProtKB">
        <authorList>
            <consortium name="Ensembl"/>
        </authorList>
    </citation>
    <scope>IDENTIFICATION</scope>
</reference>
<dbReference type="InterPro" id="IPR007577">
    <property type="entry name" value="GlycoTrfase_DXD_sugar-bd_CS"/>
</dbReference>
<keyword evidence="7" id="KW-0812">Transmembrane</keyword>
<feature type="transmembrane region" description="Helical" evidence="7">
    <location>
        <begin position="25"/>
        <end position="43"/>
    </location>
</feature>
<evidence type="ECO:0000256" key="7">
    <source>
        <dbReference type="SAM" id="Phobius"/>
    </source>
</evidence>
<dbReference type="InterPro" id="IPR029044">
    <property type="entry name" value="Nucleotide-diphossugar_trans"/>
</dbReference>
<dbReference type="GO" id="GO:0000139">
    <property type="term" value="C:Golgi membrane"/>
    <property type="evidence" value="ECO:0007669"/>
    <property type="project" value="UniProtKB-SubCell"/>
</dbReference>
<evidence type="ECO:0000256" key="1">
    <source>
        <dbReference type="ARBA" id="ARBA00004323"/>
    </source>
</evidence>
<evidence type="ECO:0000313" key="9">
    <source>
        <dbReference type="Ensembl" id="ENSXETP00000018205"/>
    </source>
</evidence>
<dbReference type="GO" id="GO:0016758">
    <property type="term" value="F:hexosyltransferase activity"/>
    <property type="evidence" value="ECO:0007669"/>
    <property type="project" value="UniProtKB-ARBA"/>
</dbReference>
<dbReference type="PANTHER" id="PTHR12042:SF29">
    <property type="entry name" value="ALPHA-1,4-N-ACETYLGLUCOSAMINYLTRANSFERASE"/>
    <property type="match status" value="1"/>
</dbReference>
<dbReference type="Bgee" id="ENSXETG00000008302">
    <property type="expression patterns" value="Expressed in egg cell and 7 other cell types or tissues"/>
</dbReference>
<reference evidence="9" key="1">
    <citation type="journal article" date="2010" name="Science">
        <title>The genome of the Western clawed frog Xenopus tropicalis.</title>
        <authorList>
            <person name="Hellsten U."/>
            <person name="Harland R.M."/>
            <person name="Gilchrist M.J."/>
            <person name="Hendrix D."/>
            <person name="Jurka J."/>
            <person name="Kapitonov V."/>
            <person name="Ovcharenko I."/>
            <person name="Putnam N.H."/>
            <person name="Shu S."/>
            <person name="Taher L."/>
            <person name="Blitz I.L."/>
            <person name="Blumberg B."/>
            <person name="Dichmann D.S."/>
            <person name="Dubchak I."/>
            <person name="Amaya E."/>
            <person name="Detter J.C."/>
            <person name="Fletcher R."/>
            <person name="Gerhard D.S."/>
            <person name="Goodstein D."/>
            <person name="Graves T."/>
            <person name="Grigoriev I.V."/>
            <person name="Grimwood J."/>
            <person name="Kawashima T."/>
            <person name="Lindquist E."/>
            <person name="Lucas S.M."/>
            <person name="Mead P.E."/>
            <person name="Mitros T."/>
            <person name="Ogino H."/>
            <person name="Ohta Y."/>
            <person name="Poliakov A.V."/>
            <person name="Pollet N."/>
            <person name="Robert J."/>
            <person name="Salamov A."/>
            <person name="Sater A.K."/>
            <person name="Schmutz J."/>
            <person name="Terry A."/>
            <person name="Vize P.D."/>
            <person name="Warren W.C."/>
            <person name="Wells D."/>
            <person name="Wills A."/>
            <person name="Wilson R.K."/>
            <person name="Zimmerman L.B."/>
            <person name="Zorn A.M."/>
            <person name="Grainger R."/>
            <person name="Grammer T."/>
            <person name="Khokha M.K."/>
            <person name="Richardson P.M."/>
            <person name="Rokhsar D.S."/>
        </authorList>
    </citation>
    <scope>NUCLEOTIDE SEQUENCE [LARGE SCALE GENOMIC DNA]</scope>
    <source>
        <strain evidence="9">Nigerian</strain>
    </source>
</reference>
<protein>
    <submittedName>
        <fullName evidence="9">Alpha-1,4-N-acetylglucosaminyltransferase</fullName>
    </submittedName>
</protein>
<proteinExistence type="inferred from homology"/>
<dbReference type="ExpressionAtlas" id="F7D6U9">
    <property type="expression patterns" value="baseline"/>
</dbReference>
<dbReference type="AlphaFoldDB" id="F7D6U9"/>
<keyword evidence="6 7" id="KW-0472">Membrane</keyword>
<evidence type="ECO:0000256" key="5">
    <source>
        <dbReference type="ARBA" id="ARBA00023034"/>
    </source>
</evidence>
<feature type="domain" description="Alpha 1,4-glycosyltransferase" evidence="8">
    <location>
        <begin position="212"/>
        <end position="340"/>
    </location>
</feature>
<gene>
    <name evidence="9" type="primary">LOC100495967</name>
</gene>
<dbReference type="HOGENOM" id="CLU_049512_2_0_1"/>
<comment type="subcellular location">
    <subcellularLocation>
        <location evidence="1">Golgi apparatus membrane</location>
        <topology evidence="1">Single-pass type II membrane protein</topology>
    </subcellularLocation>
</comment>